<sequence length="62" mass="7001">MRWHPFAPSGQSFKSQLYAVRTVRAAFEWLTKVCYLAGNPCAAVTAPKPVKRARKPQIERAL</sequence>
<proteinExistence type="predicted"/>
<dbReference type="Proteomes" id="UP000056732">
    <property type="component" value="Unassembled WGS sequence"/>
</dbReference>
<name>A0AAW3NAL6_9BURK</name>
<gene>
    <name evidence="1" type="ORF">WK53_29920</name>
</gene>
<dbReference type="EMBL" id="LPDO01000049">
    <property type="protein sequence ID" value="KVT57067.1"/>
    <property type="molecule type" value="Genomic_DNA"/>
</dbReference>
<dbReference type="AlphaFoldDB" id="A0AAW3NAL6"/>
<accession>A0AAW3NAL6</accession>
<evidence type="ECO:0000313" key="2">
    <source>
        <dbReference type="Proteomes" id="UP000056732"/>
    </source>
</evidence>
<evidence type="ECO:0000313" key="1">
    <source>
        <dbReference type="EMBL" id="KVT57067.1"/>
    </source>
</evidence>
<dbReference type="RefSeq" id="WP_059927351.1">
    <property type="nucleotide sequence ID" value="NZ_LPDO01000049.1"/>
</dbReference>
<organism evidence="1 2">
    <name type="scientific">Burkholderia ubonensis</name>
    <dbReference type="NCBI Taxonomy" id="101571"/>
    <lineage>
        <taxon>Bacteria</taxon>
        <taxon>Pseudomonadati</taxon>
        <taxon>Pseudomonadota</taxon>
        <taxon>Betaproteobacteria</taxon>
        <taxon>Burkholderiales</taxon>
        <taxon>Burkholderiaceae</taxon>
        <taxon>Burkholderia</taxon>
        <taxon>Burkholderia cepacia complex</taxon>
    </lineage>
</organism>
<protein>
    <recommendedName>
        <fullName evidence="3">Transposase</fullName>
    </recommendedName>
</protein>
<evidence type="ECO:0008006" key="3">
    <source>
        <dbReference type="Google" id="ProtNLM"/>
    </source>
</evidence>
<reference evidence="1 2" key="1">
    <citation type="submission" date="2015-11" db="EMBL/GenBank/DDBJ databases">
        <title>Expanding the genomic diversity of Burkholderia species for the development of highly accurate diagnostics.</title>
        <authorList>
            <person name="Sahl J."/>
            <person name="Keim P."/>
            <person name="Wagner D."/>
        </authorList>
    </citation>
    <scope>NUCLEOTIDE SEQUENCE [LARGE SCALE GENOMIC DNA]</scope>
    <source>
        <strain evidence="1 2">MSMB1137WGS</strain>
    </source>
</reference>
<comment type="caution">
    <text evidence="1">The sequence shown here is derived from an EMBL/GenBank/DDBJ whole genome shotgun (WGS) entry which is preliminary data.</text>
</comment>